<name>A0A1A9Z895_GLOPL</name>
<dbReference type="Proteomes" id="UP000092445">
    <property type="component" value="Unassembled WGS sequence"/>
</dbReference>
<feature type="compositionally biased region" description="Basic and acidic residues" evidence="1">
    <location>
        <begin position="81"/>
        <end position="94"/>
    </location>
</feature>
<proteinExistence type="predicted"/>
<evidence type="ECO:0000313" key="2">
    <source>
        <dbReference type="EnsemblMetazoa" id="GPAI006768-PA"/>
    </source>
</evidence>
<reference evidence="2" key="2">
    <citation type="submission" date="2020-05" db="UniProtKB">
        <authorList>
            <consortium name="EnsemblMetazoa"/>
        </authorList>
    </citation>
    <scope>IDENTIFICATION</scope>
    <source>
        <strain evidence="2">IAEA</strain>
    </source>
</reference>
<accession>A0A1A9Z895</accession>
<organism evidence="2 3">
    <name type="scientific">Glossina pallidipes</name>
    <name type="common">Tsetse fly</name>
    <dbReference type="NCBI Taxonomy" id="7398"/>
    <lineage>
        <taxon>Eukaryota</taxon>
        <taxon>Metazoa</taxon>
        <taxon>Ecdysozoa</taxon>
        <taxon>Arthropoda</taxon>
        <taxon>Hexapoda</taxon>
        <taxon>Insecta</taxon>
        <taxon>Pterygota</taxon>
        <taxon>Neoptera</taxon>
        <taxon>Endopterygota</taxon>
        <taxon>Diptera</taxon>
        <taxon>Brachycera</taxon>
        <taxon>Muscomorpha</taxon>
        <taxon>Hippoboscoidea</taxon>
        <taxon>Glossinidae</taxon>
        <taxon>Glossina</taxon>
    </lineage>
</organism>
<evidence type="ECO:0000256" key="1">
    <source>
        <dbReference type="SAM" id="MobiDB-lite"/>
    </source>
</evidence>
<feature type="compositionally biased region" description="Basic residues" evidence="1">
    <location>
        <begin position="95"/>
        <end position="106"/>
    </location>
</feature>
<reference evidence="3" key="1">
    <citation type="submission" date="2014-03" db="EMBL/GenBank/DDBJ databases">
        <authorList>
            <person name="Aksoy S."/>
            <person name="Warren W."/>
            <person name="Wilson R.K."/>
        </authorList>
    </citation>
    <scope>NUCLEOTIDE SEQUENCE [LARGE SCALE GENOMIC DNA]</scope>
    <source>
        <strain evidence="3">IAEA</strain>
    </source>
</reference>
<dbReference type="VEuPathDB" id="VectorBase:GPAI006768"/>
<keyword evidence="3" id="KW-1185">Reference proteome</keyword>
<dbReference type="EnsemblMetazoa" id="GPAI006768-RA">
    <property type="protein sequence ID" value="GPAI006768-PA"/>
    <property type="gene ID" value="GPAI006768"/>
</dbReference>
<sequence length="106" mass="12484">MTADLLLPPTSFLFLRTTITINDSYDLNNYPIVDYHQSIPINAGQEIARWSPFSNPPNQVNVRQQMHHLPERHTMKCKTNLRIENESSAKEEKKTKKKRKHNNEQR</sequence>
<feature type="region of interest" description="Disordered" evidence="1">
    <location>
        <begin position="68"/>
        <end position="106"/>
    </location>
</feature>
<protein>
    <submittedName>
        <fullName evidence="2">Uncharacterized protein</fullName>
    </submittedName>
</protein>
<evidence type="ECO:0000313" key="3">
    <source>
        <dbReference type="Proteomes" id="UP000092445"/>
    </source>
</evidence>
<dbReference type="AlphaFoldDB" id="A0A1A9Z895"/>